<dbReference type="InterPro" id="IPR011990">
    <property type="entry name" value="TPR-like_helical_dom_sf"/>
</dbReference>
<evidence type="ECO:0000313" key="9">
    <source>
        <dbReference type="Proteomes" id="UP000559987"/>
    </source>
</evidence>
<dbReference type="RefSeq" id="WP_183911044.1">
    <property type="nucleotide sequence ID" value="NZ_JACHXZ010000004.1"/>
</dbReference>
<feature type="domain" description="GGDEF" evidence="7">
    <location>
        <begin position="506"/>
        <end position="639"/>
    </location>
</feature>
<keyword evidence="6" id="KW-0732">Signal</keyword>
<dbReference type="SUPFAM" id="SSF48452">
    <property type="entry name" value="TPR-like"/>
    <property type="match status" value="1"/>
</dbReference>
<dbReference type="PROSITE" id="PS50887">
    <property type="entry name" value="GGDEF"/>
    <property type="match status" value="1"/>
</dbReference>
<accession>A0A839USZ4</accession>
<dbReference type="InterPro" id="IPR019734">
    <property type="entry name" value="TPR_rpt"/>
</dbReference>
<proteinExistence type="predicted"/>
<evidence type="ECO:0000256" key="1">
    <source>
        <dbReference type="ARBA" id="ARBA00001946"/>
    </source>
</evidence>
<comment type="caution">
    <text evidence="8">The sequence shown here is derived from an EMBL/GenBank/DDBJ whole genome shotgun (WGS) entry which is preliminary data.</text>
</comment>
<evidence type="ECO:0000313" key="8">
    <source>
        <dbReference type="EMBL" id="MBB3169539.1"/>
    </source>
</evidence>
<keyword evidence="5" id="KW-0812">Transmembrane</keyword>
<dbReference type="InterPro" id="IPR050469">
    <property type="entry name" value="Diguanylate_Cyclase"/>
</dbReference>
<sequence>MTPRPTARPRTAGHRIAIGFALLLSLLSGAAAASGDVELSVDAAFRQLEDAELVGSYEDYRRAFKALGERLDANDAAQQERYRRLGCWMQPEQSLDQINTAIDNATQWINRAMARDDRLGQADYLLCRGWFEEIAGNYKPALRDYEAALAVAEGAEDRRLIADALSARGELLALQGDLAQALSDLQVAHQMYHLIGNRYWTAYTLSMVANTYRRMGDFDRAKELLQEVIEIYAKRDDKESADSTRFMLALTYDDLGEYDAAYAIYRDMLAQESQQGLERAKLGTYIAIADNRLRAGDVAAATEALDRAEPLLDPSLDALNLALWKLFKANQLVAVGDHTSALQLLIEAEPVVAEQDQHRYLAWIQKLKAEVLGQLGRWQTAYQALSEYQRTHEMLLEKLRDQTSTRMRIEFDAARKDAENRALKSERDVRQAKLQYLEERKRWQGLLLACSVVILFTLALLAVRQWRRSHRLRHLAMTDELTGLPNRRSIYQSGKETLAQCRAEGDDFSLLVFDVDYFKRINDTWGHEIGDRVLQKISDAAASCLRKHDVLGRTGGEEFLVTLPSADLESASDVAQRLCETIADIDLRDVADNLSVSVSVGVAQCQKGDSDFSHLINRADNALYRAKDRGRNCVALDPEST</sequence>
<reference evidence="8 9" key="1">
    <citation type="submission" date="2020-08" db="EMBL/GenBank/DDBJ databases">
        <title>Genomic Encyclopedia of Type Strains, Phase III (KMG-III): the genomes of soil and plant-associated and newly described type strains.</title>
        <authorList>
            <person name="Whitman W."/>
        </authorList>
    </citation>
    <scope>NUCLEOTIDE SEQUENCE [LARGE SCALE GENOMIC DNA]</scope>
    <source>
        <strain evidence="8 9">CECT 8571</strain>
    </source>
</reference>
<evidence type="ECO:0000256" key="4">
    <source>
        <dbReference type="PROSITE-ProRule" id="PRU00339"/>
    </source>
</evidence>
<dbReference type="Pfam" id="PF13181">
    <property type="entry name" value="TPR_8"/>
    <property type="match status" value="1"/>
</dbReference>
<dbReference type="GO" id="GO:0052621">
    <property type="term" value="F:diguanylate cyclase activity"/>
    <property type="evidence" value="ECO:0007669"/>
    <property type="project" value="UniProtKB-EC"/>
</dbReference>
<comment type="cofactor">
    <cofactor evidence="1">
        <name>Mg(2+)</name>
        <dbReference type="ChEBI" id="CHEBI:18420"/>
    </cofactor>
</comment>
<dbReference type="PANTHER" id="PTHR45138:SF9">
    <property type="entry name" value="DIGUANYLATE CYCLASE DGCM-RELATED"/>
    <property type="match status" value="1"/>
</dbReference>
<dbReference type="AlphaFoldDB" id="A0A839USZ4"/>
<dbReference type="PROSITE" id="PS50005">
    <property type="entry name" value="TPR"/>
    <property type="match status" value="1"/>
</dbReference>
<name>A0A839USZ4_9GAMM</name>
<dbReference type="InterPro" id="IPR043128">
    <property type="entry name" value="Rev_trsase/Diguanyl_cyclase"/>
</dbReference>
<dbReference type="SMART" id="SM00028">
    <property type="entry name" value="TPR"/>
    <property type="match status" value="4"/>
</dbReference>
<dbReference type="EMBL" id="JACHXZ010000004">
    <property type="protein sequence ID" value="MBB3169539.1"/>
    <property type="molecule type" value="Genomic_DNA"/>
</dbReference>
<dbReference type="SMART" id="SM00267">
    <property type="entry name" value="GGDEF"/>
    <property type="match status" value="1"/>
</dbReference>
<dbReference type="InterPro" id="IPR000160">
    <property type="entry name" value="GGDEF_dom"/>
</dbReference>
<dbReference type="PANTHER" id="PTHR45138">
    <property type="entry name" value="REGULATORY COMPONENTS OF SENSORY TRANSDUCTION SYSTEM"/>
    <property type="match status" value="1"/>
</dbReference>
<gene>
    <name evidence="8" type="ORF">FHS30_002752</name>
</gene>
<keyword evidence="5" id="KW-1133">Transmembrane helix</keyword>
<dbReference type="Gene3D" id="1.25.40.10">
    <property type="entry name" value="Tetratricopeptide repeat domain"/>
    <property type="match status" value="1"/>
</dbReference>
<evidence type="ECO:0000259" key="7">
    <source>
        <dbReference type="PROSITE" id="PS50887"/>
    </source>
</evidence>
<evidence type="ECO:0000256" key="3">
    <source>
        <dbReference type="ARBA" id="ARBA00034247"/>
    </source>
</evidence>
<keyword evidence="5" id="KW-0472">Membrane</keyword>
<dbReference type="SUPFAM" id="SSF55073">
    <property type="entry name" value="Nucleotide cyclase"/>
    <property type="match status" value="1"/>
</dbReference>
<dbReference type="NCBIfam" id="TIGR00254">
    <property type="entry name" value="GGDEF"/>
    <property type="match status" value="1"/>
</dbReference>
<dbReference type="Proteomes" id="UP000559987">
    <property type="component" value="Unassembled WGS sequence"/>
</dbReference>
<feature type="transmembrane region" description="Helical" evidence="5">
    <location>
        <begin position="443"/>
        <end position="463"/>
    </location>
</feature>
<dbReference type="Pfam" id="PF13424">
    <property type="entry name" value="TPR_12"/>
    <property type="match status" value="1"/>
</dbReference>
<dbReference type="CDD" id="cd01949">
    <property type="entry name" value="GGDEF"/>
    <property type="match status" value="1"/>
</dbReference>
<evidence type="ECO:0000256" key="2">
    <source>
        <dbReference type="ARBA" id="ARBA00012528"/>
    </source>
</evidence>
<dbReference type="Gene3D" id="3.30.70.270">
    <property type="match status" value="1"/>
</dbReference>
<evidence type="ECO:0000256" key="5">
    <source>
        <dbReference type="SAM" id="Phobius"/>
    </source>
</evidence>
<organism evidence="8 9">
    <name type="scientific">Simiduia aestuariiviva</name>
    <dbReference type="NCBI Taxonomy" id="1510459"/>
    <lineage>
        <taxon>Bacteria</taxon>
        <taxon>Pseudomonadati</taxon>
        <taxon>Pseudomonadota</taxon>
        <taxon>Gammaproteobacteria</taxon>
        <taxon>Cellvibrionales</taxon>
        <taxon>Cellvibrionaceae</taxon>
        <taxon>Simiduia</taxon>
    </lineage>
</organism>
<protein>
    <recommendedName>
        <fullName evidence="2">diguanylate cyclase</fullName>
        <ecNumber evidence="2">2.7.7.65</ecNumber>
    </recommendedName>
</protein>
<feature type="chain" id="PRO_5032577910" description="diguanylate cyclase" evidence="6">
    <location>
        <begin position="34"/>
        <end position="641"/>
    </location>
</feature>
<comment type="catalytic activity">
    <reaction evidence="3">
        <text>2 GTP = 3',3'-c-di-GMP + 2 diphosphate</text>
        <dbReference type="Rhea" id="RHEA:24898"/>
        <dbReference type="ChEBI" id="CHEBI:33019"/>
        <dbReference type="ChEBI" id="CHEBI:37565"/>
        <dbReference type="ChEBI" id="CHEBI:58805"/>
        <dbReference type="EC" id="2.7.7.65"/>
    </reaction>
</comment>
<keyword evidence="9" id="KW-1185">Reference proteome</keyword>
<keyword evidence="4" id="KW-0802">TPR repeat</keyword>
<evidence type="ECO:0000256" key="6">
    <source>
        <dbReference type="SAM" id="SignalP"/>
    </source>
</evidence>
<feature type="signal peptide" evidence="6">
    <location>
        <begin position="1"/>
        <end position="33"/>
    </location>
</feature>
<dbReference type="EC" id="2.7.7.65" evidence="2"/>
<dbReference type="FunFam" id="3.30.70.270:FF:000001">
    <property type="entry name" value="Diguanylate cyclase domain protein"/>
    <property type="match status" value="1"/>
</dbReference>
<dbReference type="InterPro" id="IPR029787">
    <property type="entry name" value="Nucleotide_cyclase"/>
</dbReference>
<feature type="repeat" description="TPR" evidence="4">
    <location>
        <begin position="202"/>
        <end position="235"/>
    </location>
</feature>
<dbReference type="Pfam" id="PF00990">
    <property type="entry name" value="GGDEF"/>
    <property type="match status" value="1"/>
</dbReference>